<keyword evidence="2" id="KW-1133">Transmembrane helix</keyword>
<gene>
    <name evidence="4" type="ORF">F8566_05680</name>
</gene>
<accession>A0A6H9YYT2</accession>
<evidence type="ECO:0000259" key="3">
    <source>
        <dbReference type="Pfam" id="PF04982"/>
    </source>
</evidence>
<reference evidence="4 5" key="1">
    <citation type="submission" date="2019-09" db="EMBL/GenBank/DDBJ databases">
        <title>Actinomadura physcomitrii sp. nov., a novel actinomycete isolated from moss [Physcomitrium sphaericum (Ludw) Fuernr].</title>
        <authorList>
            <person name="Zhuang X."/>
            <person name="Liu C."/>
        </authorList>
    </citation>
    <scope>NUCLEOTIDE SEQUENCE [LARGE SCALE GENOMIC DNA]</scope>
    <source>
        <strain evidence="4 5">HMC1</strain>
    </source>
</reference>
<dbReference type="Proteomes" id="UP000468735">
    <property type="component" value="Unassembled WGS sequence"/>
</dbReference>
<feature type="transmembrane region" description="Helical" evidence="2">
    <location>
        <begin position="153"/>
        <end position="172"/>
    </location>
</feature>
<dbReference type="AlphaFoldDB" id="A0A6H9YYT2"/>
<feature type="region of interest" description="Disordered" evidence="1">
    <location>
        <begin position="1"/>
        <end position="33"/>
    </location>
</feature>
<feature type="domain" description="HPP transmembrane region" evidence="3">
    <location>
        <begin position="47"/>
        <end position="172"/>
    </location>
</feature>
<comment type="caution">
    <text evidence="4">The sequence shown here is derived from an EMBL/GenBank/DDBJ whole genome shotgun (WGS) entry which is preliminary data.</text>
</comment>
<sequence length="184" mass="18380">MCGRLDRRADPGDRRAGRPADADQLRQQGRRDRERLACGVSERLRPAWLTLLLLAPLAVVQAVAGEPLLAPPLAASAALVAATPAAPAARPQTVLFGHLVSVTAGFAVALALGPGPVAATAAAGLGVAAMVAAGRFHAPAVASAVLVGAVGEWVPAVALLGGALVIVGLAALPRLGRRSQEAGL</sequence>
<name>A0A6H9YYT2_9ACTN</name>
<keyword evidence="5" id="KW-1185">Reference proteome</keyword>
<keyword evidence="2" id="KW-0812">Transmembrane</keyword>
<protein>
    <submittedName>
        <fullName evidence="4">HPP family protein</fullName>
    </submittedName>
</protein>
<evidence type="ECO:0000256" key="2">
    <source>
        <dbReference type="SAM" id="Phobius"/>
    </source>
</evidence>
<keyword evidence="2" id="KW-0472">Membrane</keyword>
<evidence type="ECO:0000313" key="5">
    <source>
        <dbReference type="Proteomes" id="UP000468735"/>
    </source>
</evidence>
<evidence type="ECO:0000313" key="4">
    <source>
        <dbReference type="EMBL" id="KAB2351703.1"/>
    </source>
</evidence>
<evidence type="ECO:0000256" key="1">
    <source>
        <dbReference type="SAM" id="MobiDB-lite"/>
    </source>
</evidence>
<organism evidence="4 5">
    <name type="scientific">Actinomadura rudentiformis</name>
    <dbReference type="NCBI Taxonomy" id="359158"/>
    <lineage>
        <taxon>Bacteria</taxon>
        <taxon>Bacillati</taxon>
        <taxon>Actinomycetota</taxon>
        <taxon>Actinomycetes</taxon>
        <taxon>Streptosporangiales</taxon>
        <taxon>Thermomonosporaceae</taxon>
        <taxon>Actinomadura</taxon>
    </lineage>
</organism>
<dbReference type="InterPro" id="IPR058581">
    <property type="entry name" value="TM_HPP"/>
</dbReference>
<dbReference type="EMBL" id="WBMT01000002">
    <property type="protein sequence ID" value="KAB2351703.1"/>
    <property type="molecule type" value="Genomic_DNA"/>
</dbReference>
<proteinExistence type="predicted"/>
<dbReference type="Pfam" id="PF04982">
    <property type="entry name" value="TM_HPP"/>
    <property type="match status" value="1"/>
</dbReference>